<keyword evidence="2" id="KW-1185">Reference proteome</keyword>
<feature type="non-terminal residue" evidence="1">
    <location>
        <position position="78"/>
    </location>
</feature>
<accession>A0A1A6GR00</accession>
<name>A0A1A6GR00_NEOLE</name>
<evidence type="ECO:0000313" key="1">
    <source>
        <dbReference type="EMBL" id="OBS68304.1"/>
    </source>
</evidence>
<proteinExistence type="predicted"/>
<evidence type="ECO:0000313" key="2">
    <source>
        <dbReference type="Proteomes" id="UP000092124"/>
    </source>
</evidence>
<comment type="caution">
    <text evidence="1">The sequence shown here is derived from an EMBL/GenBank/DDBJ whole genome shotgun (WGS) entry which is preliminary data.</text>
</comment>
<dbReference type="Proteomes" id="UP000092124">
    <property type="component" value="Unassembled WGS sequence"/>
</dbReference>
<gene>
    <name evidence="1" type="ORF">A6R68_03157</name>
</gene>
<dbReference type="AlphaFoldDB" id="A0A1A6GR00"/>
<protein>
    <submittedName>
        <fullName evidence="1">Uncharacterized protein</fullName>
    </submittedName>
</protein>
<organism evidence="1 2">
    <name type="scientific">Neotoma lepida</name>
    <name type="common">Desert woodrat</name>
    <dbReference type="NCBI Taxonomy" id="56216"/>
    <lineage>
        <taxon>Eukaryota</taxon>
        <taxon>Metazoa</taxon>
        <taxon>Chordata</taxon>
        <taxon>Craniata</taxon>
        <taxon>Vertebrata</taxon>
        <taxon>Euteleostomi</taxon>
        <taxon>Mammalia</taxon>
        <taxon>Eutheria</taxon>
        <taxon>Euarchontoglires</taxon>
        <taxon>Glires</taxon>
        <taxon>Rodentia</taxon>
        <taxon>Myomorpha</taxon>
        <taxon>Muroidea</taxon>
        <taxon>Cricetidae</taxon>
        <taxon>Neotominae</taxon>
        <taxon>Neotoma</taxon>
    </lineage>
</organism>
<dbReference type="EMBL" id="LZPO01075977">
    <property type="protein sequence ID" value="OBS68304.1"/>
    <property type="molecule type" value="Genomic_DNA"/>
</dbReference>
<sequence length="78" mass="8667">MSDEVHGRISFLLPGFLGTSCPEMQSWGADNGGVDIWIAEWTLWKHTRSMSSLPDLDQPLVESWCSEPRMIGSLDGNS</sequence>
<reference evidence="1 2" key="1">
    <citation type="submission" date="2016-06" db="EMBL/GenBank/DDBJ databases">
        <title>The Draft Genome Sequence and Annotation of the Desert Woodrat Neotoma lepida.</title>
        <authorList>
            <person name="Campbell M."/>
            <person name="Oakeson K.F."/>
            <person name="Yandell M."/>
            <person name="Halpert J.R."/>
            <person name="Dearing D."/>
        </authorList>
    </citation>
    <scope>NUCLEOTIDE SEQUENCE [LARGE SCALE GENOMIC DNA]</scope>
    <source>
        <strain evidence="1">417</strain>
        <tissue evidence="1">Liver</tissue>
    </source>
</reference>